<sequence length="196" mass="21495">MLKKIVRLVLTPLLVLGLTISGLGMTFAAPEEGLSDIQIREKLDEINARYEVREEFSEEDARFVKEHIGSPSENSAQPMGRSHVTFSGSMGNAEGFGYYKGDIGFFGGSFEGFINVQTSDLSKRKSLGVEARITAYGAIGTDGFGKIFEKTYPKHENDSNYVSLNFADSFSGVGVSVISYTYIGYVDGNSFNLYEN</sequence>
<reference evidence="1 2" key="1">
    <citation type="submission" date="2019-11" db="EMBL/GenBank/DDBJ databases">
        <title>Draft genome sequences of five Paenibacillus species of dairy origin.</title>
        <authorList>
            <person name="Olajide A.M."/>
            <person name="Chen S."/>
            <person name="Lapointe G."/>
        </authorList>
    </citation>
    <scope>NUCLEOTIDE SEQUENCE [LARGE SCALE GENOMIC DNA]</scope>
    <source>
        <strain evidence="1 2">3CS1</strain>
    </source>
</reference>
<dbReference type="Proteomes" id="UP000435177">
    <property type="component" value="Unassembled WGS sequence"/>
</dbReference>
<gene>
    <name evidence="1" type="ORF">GNP94_15550</name>
</gene>
<comment type="caution">
    <text evidence="1">The sequence shown here is derived from an EMBL/GenBank/DDBJ whole genome shotgun (WGS) entry which is preliminary data.</text>
</comment>
<proteinExistence type="predicted"/>
<accession>A0ABW9T879</accession>
<evidence type="ECO:0008006" key="3">
    <source>
        <dbReference type="Google" id="ProtNLM"/>
    </source>
</evidence>
<evidence type="ECO:0000313" key="2">
    <source>
        <dbReference type="Proteomes" id="UP000435177"/>
    </source>
</evidence>
<keyword evidence="2" id="KW-1185">Reference proteome</keyword>
<name>A0ABW9T879_9BACL</name>
<evidence type="ECO:0000313" key="1">
    <source>
        <dbReference type="EMBL" id="MUG67401.1"/>
    </source>
</evidence>
<organism evidence="1 2">
    <name type="scientific">Paenibacillus campinasensis</name>
    <dbReference type="NCBI Taxonomy" id="66347"/>
    <lineage>
        <taxon>Bacteria</taxon>
        <taxon>Bacillati</taxon>
        <taxon>Bacillota</taxon>
        <taxon>Bacilli</taxon>
        <taxon>Bacillales</taxon>
        <taxon>Paenibacillaceae</taxon>
        <taxon>Paenibacillus</taxon>
    </lineage>
</organism>
<dbReference type="EMBL" id="WOAA01000013">
    <property type="protein sequence ID" value="MUG67401.1"/>
    <property type="molecule type" value="Genomic_DNA"/>
</dbReference>
<dbReference type="RefSeq" id="WP_155618422.1">
    <property type="nucleotide sequence ID" value="NZ_WOAA01000013.1"/>
</dbReference>
<protein>
    <recommendedName>
        <fullName evidence="3">DUF4309 domain-containing protein</fullName>
    </recommendedName>
</protein>